<dbReference type="Proteomes" id="UP000027037">
    <property type="component" value="Unassembled WGS sequence"/>
</dbReference>
<keyword evidence="4" id="KW-1185">Reference proteome</keyword>
<dbReference type="RefSeq" id="WP_034796530.1">
    <property type="nucleotide sequence ID" value="NZ_AWFF01000041.1"/>
</dbReference>
<gene>
    <name evidence="3" type="ORF">HY29_15365</name>
</gene>
<feature type="domain" description="Phosphodiester glycosidase" evidence="2">
    <location>
        <begin position="76"/>
        <end position="224"/>
    </location>
</feature>
<evidence type="ECO:0000256" key="1">
    <source>
        <dbReference type="SAM" id="SignalP"/>
    </source>
</evidence>
<name>A0A062U1N3_9PROT</name>
<feature type="chain" id="PRO_5001614026" description="Phosphodiester glycosidase domain-containing protein" evidence="1">
    <location>
        <begin position="22"/>
        <end position="252"/>
    </location>
</feature>
<organism evidence="3 4">
    <name type="scientific">Hyphomonas beringensis</name>
    <dbReference type="NCBI Taxonomy" id="1280946"/>
    <lineage>
        <taxon>Bacteria</taxon>
        <taxon>Pseudomonadati</taxon>
        <taxon>Pseudomonadota</taxon>
        <taxon>Alphaproteobacteria</taxon>
        <taxon>Hyphomonadales</taxon>
        <taxon>Hyphomonadaceae</taxon>
        <taxon>Hyphomonas</taxon>
    </lineage>
</organism>
<dbReference type="STRING" id="1280946.HY29_15365"/>
<sequence>MRFCLAAIFTAFCLLPACARAETEKPCATVIHLDQPYTVCAFETGSNIRLWHTGPDAELFGQFDTLASHLAESGETLVFAMNAGMYHQDRRPVGLYIEDGEQTAALVTREGPGNFGMLPNGVFWVDANGAAHVTETLAYESLAPQARFATQSGPMLVIDGELHPRFNEDGPSRKRRNGVGVSADGQTVYFAISDVPVNFYSFATLFRDELGTPNALYLDGYVSKLYAPHLGRNETGLDMGPIIGVTMPQKPD</sequence>
<protein>
    <recommendedName>
        <fullName evidence="2">Phosphodiester glycosidase domain-containing protein</fullName>
    </recommendedName>
</protein>
<keyword evidence="1" id="KW-0732">Signal</keyword>
<feature type="signal peptide" evidence="1">
    <location>
        <begin position="1"/>
        <end position="21"/>
    </location>
</feature>
<evidence type="ECO:0000259" key="2">
    <source>
        <dbReference type="Pfam" id="PF09992"/>
    </source>
</evidence>
<dbReference type="eggNOG" id="COG3698">
    <property type="taxonomic scope" value="Bacteria"/>
</dbReference>
<dbReference type="OrthoDB" id="5515706at2"/>
<evidence type="ECO:0000313" key="4">
    <source>
        <dbReference type="Proteomes" id="UP000027037"/>
    </source>
</evidence>
<reference evidence="3 4" key="1">
    <citation type="journal article" date="2014" name="Antonie Van Leeuwenhoek">
        <title>Hyphomonas beringensis sp. nov. and Hyphomonas chukchiensis sp. nov., isolated from surface seawater of the Bering Sea and Chukchi Sea.</title>
        <authorList>
            <person name="Li C."/>
            <person name="Lai Q."/>
            <person name="Li G."/>
            <person name="Dong C."/>
            <person name="Wang J."/>
            <person name="Liao Y."/>
            <person name="Shao Z."/>
        </authorList>
    </citation>
    <scope>NUCLEOTIDE SEQUENCE [LARGE SCALE GENOMIC DNA]</scope>
    <source>
        <strain evidence="3 4">25B14_1</strain>
    </source>
</reference>
<dbReference type="InterPro" id="IPR018711">
    <property type="entry name" value="NAGPA"/>
</dbReference>
<dbReference type="PATRIC" id="fig|1280946.3.peg.2075"/>
<accession>A0A062U1N3</accession>
<dbReference type="Pfam" id="PF09992">
    <property type="entry name" value="NAGPA"/>
    <property type="match status" value="1"/>
</dbReference>
<dbReference type="AlphaFoldDB" id="A0A062U1N3"/>
<dbReference type="EMBL" id="AWFF01000041">
    <property type="protein sequence ID" value="KCZ54216.1"/>
    <property type="molecule type" value="Genomic_DNA"/>
</dbReference>
<comment type="caution">
    <text evidence="3">The sequence shown here is derived from an EMBL/GenBank/DDBJ whole genome shotgun (WGS) entry which is preliminary data.</text>
</comment>
<proteinExistence type="predicted"/>
<evidence type="ECO:0000313" key="3">
    <source>
        <dbReference type="EMBL" id="KCZ54216.1"/>
    </source>
</evidence>